<evidence type="ECO:0000313" key="3">
    <source>
        <dbReference type="Proteomes" id="UP001139006"/>
    </source>
</evidence>
<feature type="domain" description="N-acetyltransferase" evidence="1">
    <location>
        <begin position="126"/>
        <end position="187"/>
    </location>
</feature>
<organism evidence="2 3">
    <name type="scientific">Ligilactobacillus ubinensis</name>
    <dbReference type="NCBI Taxonomy" id="2876789"/>
    <lineage>
        <taxon>Bacteria</taxon>
        <taxon>Bacillati</taxon>
        <taxon>Bacillota</taxon>
        <taxon>Bacilli</taxon>
        <taxon>Lactobacillales</taxon>
        <taxon>Lactobacillaceae</taxon>
        <taxon>Ligilactobacillus</taxon>
    </lineage>
</organism>
<dbReference type="Gene3D" id="3.40.630.30">
    <property type="match status" value="1"/>
</dbReference>
<name>A0A9X2JMF6_9LACO</name>
<dbReference type="InterPro" id="IPR000182">
    <property type="entry name" value="GNAT_dom"/>
</dbReference>
<dbReference type="RefSeq" id="WP_253362141.1">
    <property type="nucleotide sequence ID" value="NZ_JAIULA010000032.1"/>
</dbReference>
<dbReference type="EMBL" id="JAIULA010000032">
    <property type="protein sequence ID" value="MCP0887983.1"/>
    <property type="molecule type" value="Genomic_DNA"/>
</dbReference>
<dbReference type="Pfam" id="PF13508">
    <property type="entry name" value="Acetyltransf_7"/>
    <property type="match status" value="1"/>
</dbReference>
<sequence>MILYRKAEISELDKVATICSQAYLNYPLFNILSDEFKSRQQFKNFLYTLQRIYAKGFIKRQLCLVGTIDNEIVSIGMLQKPKQKDISIVEYILNGGLKLLQHIKLTTMVSFLNVVDKTEMACNNVSQENWYLANLVVNEKFQGQHLGSEMLHQCVIPFVRESGGKYITFNTNTEENSRFYKKNQFVEFDKRTINWHNLKLENWSFMMDLQ</sequence>
<gene>
    <name evidence="2" type="ORF">LB941_11635</name>
</gene>
<protein>
    <submittedName>
        <fullName evidence="2">GNAT family N-acetyltransferase</fullName>
    </submittedName>
</protein>
<proteinExistence type="predicted"/>
<keyword evidence="3" id="KW-1185">Reference proteome</keyword>
<dbReference type="CDD" id="cd04301">
    <property type="entry name" value="NAT_SF"/>
    <property type="match status" value="1"/>
</dbReference>
<comment type="caution">
    <text evidence="2">The sequence shown here is derived from an EMBL/GenBank/DDBJ whole genome shotgun (WGS) entry which is preliminary data.</text>
</comment>
<evidence type="ECO:0000313" key="2">
    <source>
        <dbReference type="EMBL" id="MCP0887983.1"/>
    </source>
</evidence>
<dbReference type="AlphaFoldDB" id="A0A9X2JMF6"/>
<dbReference type="InterPro" id="IPR016181">
    <property type="entry name" value="Acyl_CoA_acyltransferase"/>
</dbReference>
<dbReference type="SUPFAM" id="SSF55729">
    <property type="entry name" value="Acyl-CoA N-acyltransferases (Nat)"/>
    <property type="match status" value="1"/>
</dbReference>
<accession>A0A9X2JMF6</accession>
<dbReference type="GO" id="GO:0016747">
    <property type="term" value="F:acyltransferase activity, transferring groups other than amino-acyl groups"/>
    <property type="evidence" value="ECO:0007669"/>
    <property type="project" value="InterPro"/>
</dbReference>
<dbReference type="Proteomes" id="UP001139006">
    <property type="component" value="Unassembled WGS sequence"/>
</dbReference>
<reference evidence="2 3" key="1">
    <citation type="journal article" date="2023" name="Int. J. Syst. Evol. Microbiol.">
        <title>Ligilactobacillus ubinensis sp. nov., a novel species isolated from the wild ferment of a durian fruit (Durio zibethinus).</title>
        <authorList>
            <person name="Heng Y.C."/>
            <person name="Menon N."/>
            <person name="Chen B."/>
            <person name="Loo B.Z.L."/>
            <person name="Wong G.W.J."/>
            <person name="Lim A.C.H."/>
            <person name="Silvaraju S."/>
            <person name="Kittelmann S."/>
        </authorList>
    </citation>
    <scope>NUCLEOTIDE SEQUENCE [LARGE SCALE GENOMIC DNA]</scope>
    <source>
        <strain evidence="2 3">WILCCON 0076</strain>
    </source>
</reference>
<evidence type="ECO:0000259" key="1">
    <source>
        <dbReference type="Pfam" id="PF13508"/>
    </source>
</evidence>